<dbReference type="VEuPathDB" id="FungiDB:VP01_7506g1"/>
<evidence type="ECO:0000313" key="2">
    <source>
        <dbReference type="EMBL" id="KNZ46153.1"/>
    </source>
</evidence>
<gene>
    <name evidence="2" type="ORF">VP01_7506g1</name>
</gene>
<keyword evidence="3" id="KW-1185">Reference proteome</keyword>
<dbReference type="OrthoDB" id="2506917at2759"/>
<dbReference type="EMBL" id="LAVV01012946">
    <property type="protein sequence ID" value="KNZ46153.1"/>
    <property type="molecule type" value="Genomic_DNA"/>
</dbReference>
<comment type="caution">
    <text evidence="2">The sequence shown here is derived from an EMBL/GenBank/DDBJ whole genome shotgun (WGS) entry which is preliminary data.</text>
</comment>
<accession>A0A0L6UC76</accession>
<dbReference type="AlphaFoldDB" id="A0A0L6UC76"/>
<reference evidence="2 3" key="1">
    <citation type="submission" date="2015-08" db="EMBL/GenBank/DDBJ databases">
        <title>Next Generation Sequencing and Analysis of the Genome of Puccinia sorghi L Schw, the Causal Agent of Maize Common Rust.</title>
        <authorList>
            <person name="Rochi L."/>
            <person name="Burguener G."/>
            <person name="Darino M."/>
            <person name="Turjanski A."/>
            <person name="Kreff E."/>
            <person name="Dieguez M.J."/>
            <person name="Sacco F."/>
        </authorList>
    </citation>
    <scope>NUCLEOTIDE SEQUENCE [LARGE SCALE GENOMIC DNA]</scope>
    <source>
        <strain evidence="2 3">RO10H11247</strain>
    </source>
</reference>
<sequence length="303" mass="34362">MLKRKRRRLLLTSTSPSHPPSTAISNWAKIVAASIELMADNLYMPPPPDNICGSDQLVQGVQILKNLDSLKNSSLNFDTTNSNPAPNQEVFQQPHSVDVLHELRNVIINIFMGCIILQNHSLSSRPLTNAEKKKNYRQTRHSACKANNNSQALIPQAKTTNFSQIRGESSQQLQTLQTCHNFQPLTFFLIGGVCGLLVVSRDYCLASLLDCISFTQAILIIKKYYRTPRIQEETIWKNLSAYLFELFQPSFLSPDKIVPFTKPPIRHKLGEAITNDFPNHLRQLQLTSHFFIPHSTRLQITNN</sequence>
<evidence type="ECO:0000313" key="3">
    <source>
        <dbReference type="Proteomes" id="UP000037035"/>
    </source>
</evidence>
<evidence type="ECO:0000256" key="1">
    <source>
        <dbReference type="SAM" id="MobiDB-lite"/>
    </source>
</evidence>
<organism evidence="2 3">
    <name type="scientific">Puccinia sorghi</name>
    <dbReference type="NCBI Taxonomy" id="27349"/>
    <lineage>
        <taxon>Eukaryota</taxon>
        <taxon>Fungi</taxon>
        <taxon>Dikarya</taxon>
        <taxon>Basidiomycota</taxon>
        <taxon>Pucciniomycotina</taxon>
        <taxon>Pucciniomycetes</taxon>
        <taxon>Pucciniales</taxon>
        <taxon>Pucciniaceae</taxon>
        <taxon>Puccinia</taxon>
    </lineage>
</organism>
<feature type="region of interest" description="Disordered" evidence="1">
    <location>
        <begin position="1"/>
        <end position="20"/>
    </location>
</feature>
<feature type="compositionally biased region" description="Low complexity" evidence="1">
    <location>
        <begin position="10"/>
        <end position="20"/>
    </location>
</feature>
<proteinExistence type="predicted"/>
<protein>
    <submittedName>
        <fullName evidence="2">Uncharacterized protein</fullName>
    </submittedName>
</protein>
<name>A0A0L6UC76_9BASI</name>
<dbReference type="Proteomes" id="UP000037035">
    <property type="component" value="Unassembled WGS sequence"/>
</dbReference>